<proteinExistence type="predicted"/>
<name>A0A087UZM9_STEMI</name>
<evidence type="ECO:0000313" key="2">
    <source>
        <dbReference type="Proteomes" id="UP000054359"/>
    </source>
</evidence>
<accession>A0A087UZM9</accession>
<keyword evidence="2" id="KW-1185">Reference proteome</keyword>
<sequence>MLKINIFLSTLVKNHKYLQNEAVCLKSKVILERMRQFTLLRNHINMLYVINYLHTRMNIAKEFVKKTLPFQEDLSNLIFKCFCYSKHCTDICSALFQ</sequence>
<gene>
    <name evidence="1" type="ORF">X975_03752</name>
</gene>
<dbReference type="Proteomes" id="UP000054359">
    <property type="component" value="Unassembled WGS sequence"/>
</dbReference>
<dbReference type="AlphaFoldDB" id="A0A087UZM9"/>
<protein>
    <submittedName>
        <fullName evidence="1">Uncharacterized protein</fullName>
    </submittedName>
</protein>
<evidence type="ECO:0000313" key="1">
    <source>
        <dbReference type="EMBL" id="KFM82818.1"/>
    </source>
</evidence>
<dbReference type="EMBL" id="KK122488">
    <property type="protein sequence ID" value="KFM82818.1"/>
    <property type="molecule type" value="Genomic_DNA"/>
</dbReference>
<organism evidence="1 2">
    <name type="scientific">Stegodyphus mimosarum</name>
    <name type="common">African social velvet spider</name>
    <dbReference type="NCBI Taxonomy" id="407821"/>
    <lineage>
        <taxon>Eukaryota</taxon>
        <taxon>Metazoa</taxon>
        <taxon>Ecdysozoa</taxon>
        <taxon>Arthropoda</taxon>
        <taxon>Chelicerata</taxon>
        <taxon>Arachnida</taxon>
        <taxon>Araneae</taxon>
        <taxon>Araneomorphae</taxon>
        <taxon>Entelegynae</taxon>
        <taxon>Eresoidea</taxon>
        <taxon>Eresidae</taxon>
        <taxon>Stegodyphus</taxon>
    </lineage>
</organism>
<feature type="non-terminal residue" evidence="1">
    <location>
        <position position="97"/>
    </location>
</feature>
<reference evidence="1 2" key="1">
    <citation type="submission" date="2013-11" db="EMBL/GenBank/DDBJ databases">
        <title>Genome sequencing of Stegodyphus mimosarum.</title>
        <authorList>
            <person name="Bechsgaard J."/>
        </authorList>
    </citation>
    <scope>NUCLEOTIDE SEQUENCE [LARGE SCALE GENOMIC DNA]</scope>
</reference>